<dbReference type="InterPro" id="IPR000195">
    <property type="entry name" value="Rab-GAP-TBC_dom"/>
</dbReference>
<accession>A0AAV6UCP0</accession>
<feature type="compositionally biased region" description="Polar residues" evidence="1">
    <location>
        <begin position="328"/>
        <end position="341"/>
    </location>
</feature>
<feature type="region of interest" description="Disordered" evidence="1">
    <location>
        <begin position="113"/>
        <end position="185"/>
    </location>
</feature>
<dbReference type="AlphaFoldDB" id="A0AAV6UCP0"/>
<dbReference type="EMBL" id="JAFNEN010000496">
    <property type="protein sequence ID" value="KAG8181784.1"/>
    <property type="molecule type" value="Genomic_DNA"/>
</dbReference>
<dbReference type="PANTHER" id="PTHR47219:SF15">
    <property type="entry name" value="TBC1 DOMAIN FAMILY MEMBER 12 ISOFORM X1"/>
    <property type="match status" value="1"/>
</dbReference>
<name>A0AAV6UCP0_9ARAC</name>
<dbReference type="GO" id="GO:0005096">
    <property type="term" value="F:GTPase activator activity"/>
    <property type="evidence" value="ECO:0007669"/>
    <property type="project" value="TreeGrafter"/>
</dbReference>
<evidence type="ECO:0000313" key="3">
    <source>
        <dbReference type="EMBL" id="KAG8181784.1"/>
    </source>
</evidence>
<organism evidence="3 4">
    <name type="scientific">Oedothorax gibbosus</name>
    <dbReference type="NCBI Taxonomy" id="931172"/>
    <lineage>
        <taxon>Eukaryota</taxon>
        <taxon>Metazoa</taxon>
        <taxon>Ecdysozoa</taxon>
        <taxon>Arthropoda</taxon>
        <taxon>Chelicerata</taxon>
        <taxon>Arachnida</taxon>
        <taxon>Araneae</taxon>
        <taxon>Araneomorphae</taxon>
        <taxon>Entelegynae</taxon>
        <taxon>Araneoidea</taxon>
        <taxon>Linyphiidae</taxon>
        <taxon>Erigoninae</taxon>
        <taxon>Oedothorax</taxon>
    </lineage>
</organism>
<reference evidence="3 4" key="1">
    <citation type="journal article" date="2022" name="Nat. Ecol. Evol.">
        <title>A masculinizing supergene underlies an exaggerated male reproductive morph in a spider.</title>
        <authorList>
            <person name="Hendrickx F."/>
            <person name="De Corte Z."/>
            <person name="Sonet G."/>
            <person name="Van Belleghem S.M."/>
            <person name="Kostlbacher S."/>
            <person name="Vangestel C."/>
        </authorList>
    </citation>
    <scope>NUCLEOTIDE SEQUENCE [LARGE SCALE GENOMIC DNA]</scope>
    <source>
        <strain evidence="3">W744_W776</strain>
    </source>
</reference>
<feature type="non-terminal residue" evidence="3">
    <location>
        <position position="544"/>
    </location>
</feature>
<feature type="compositionally biased region" description="Basic and acidic residues" evidence="1">
    <location>
        <begin position="129"/>
        <end position="155"/>
    </location>
</feature>
<dbReference type="Gene3D" id="1.10.10.750">
    <property type="entry name" value="Ypt/Rab-GAP domain of gyp1p, domain 1"/>
    <property type="match status" value="1"/>
</dbReference>
<keyword evidence="4" id="KW-1185">Reference proteome</keyword>
<dbReference type="PANTHER" id="PTHR47219">
    <property type="entry name" value="RAB GTPASE-ACTIVATING PROTEIN 1-LIKE"/>
    <property type="match status" value="1"/>
</dbReference>
<feature type="region of interest" description="Disordered" evidence="1">
    <location>
        <begin position="319"/>
        <end position="343"/>
    </location>
</feature>
<feature type="domain" description="Rab-GAP TBC" evidence="2">
    <location>
        <begin position="442"/>
        <end position="544"/>
    </location>
</feature>
<dbReference type="GO" id="GO:0031267">
    <property type="term" value="F:small GTPase binding"/>
    <property type="evidence" value="ECO:0007669"/>
    <property type="project" value="TreeGrafter"/>
</dbReference>
<dbReference type="Proteomes" id="UP000827092">
    <property type="component" value="Unassembled WGS sequence"/>
</dbReference>
<feature type="compositionally biased region" description="Polar residues" evidence="1">
    <location>
        <begin position="115"/>
        <end position="124"/>
    </location>
</feature>
<dbReference type="Pfam" id="PF00566">
    <property type="entry name" value="RabGAP-TBC"/>
    <property type="match status" value="1"/>
</dbReference>
<evidence type="ECO:0000256" key="1">
    <source>
        <dbReference type="SAM" id="MobiDB-lite"/>
    </source>
</evidence>
<dbReference type="Gene3D" id="1.10.8.270">
    <property type="entry name" value="putative rabgap domain of human tbc1 domain family member 14 like domains"/>
    <property type="match status" value="1"/>
</dbReference>
<dbReference type="PROSITE" id="PS50086">
    <property type="entry name" value="TBC_RABGAP"/>
    <property type="match status" value="1"/>
</dbReference>
<proteinExistence type="predicted"/>
<comment type="caution">
    <text evidence="3">The sequence shown here is derived from an EMBL/GenBank/DDBJ whole genome shotgun (WGS) entry which is preliminary data.</text>
</comment>
<dbReference type="InterPro" id="IPR035969">
    <property type="entry name" value="Rab-GAP_TBC_sf"/>
</dbReference>
<dbReference type="InterPro" id="IPR050302">
    <property type="entry name" value="Rab_GAP_TBC_domain"/>
</dbReference>
<dbReference type="FunFam" id="1.10.10.750:FF:000005">
    <property type="entry name" value="TBC1 domain family member 14"/>
    <property type="match status" value="1"/>
</dbReference>
<gene>
    <name evidence="3" type="ORF">JTE90_014026</name>
</gene>
<evidence type="ECO:0000259" key="2">
    <source>
        <dbReference type="PROSITE" id="PS50086"/>
    </source>
</evidence>
<protein>
    <recommendedName>
        <fullName evidence="2">Rab-GAP TBC domain-containing protein</fullName>
    </recommendedName>
</protein>
<dbReference type="SUPFAM" id="SSF47923">
    <property type="entry name" value="Ypt/Rab-GAP domain of gyp1p"/>
    <property type="match status" value="1"/>
</dbReference>
<sequence>MPSSGTEVHSFNESWTKKHLLLPVKSLNSRTSPEAEDSKEDFDDLLHLKCRLINTAGNERSEVDVKLPYERPLINRKGSPIYNTKKDKPTLDEVLGSIPLVYNPFTKQLELESRPSPTTRTGNGTCFPMDRDGAPTQRDKADRTNQEDSLGETRYKNNTRFLPSREKVSSVGGPLEEEEKGAGNLSGDEACATACDGRLLNSRCKSNTRALYRDMISAVGGPLDETEKGAGDLSGDEACATACVPNSPAAHTDTSSFTSMSSLGTEHSFGVGEPRPSSSLCYSCDNLQSLPNDLQKGAKPKKWGLSNLFLKLPWKSKSPIEDEEEQLEPNQRCPSACSSGSRRSDECIASSTTALILENRPSNLPAKSAEEEIKHKQLYEEMVRGARKKELQDAKFRKKQAYHQQKLEEQLINATKAWNDDILPNWNSVKENRKTRDLWWKGLPPSIRGRVWKLAVGNDLNITQELFEICTARSKEKIWVTTDVTSYESGEDADEPNENAADFIKLDVSRTFPQLGIFQEGGPYHNTLEGILGAYVIYRPDIGY</sequence>
<evidence type="ECO:0000313" key="4">
    <source>
        <dbReference type="Proteomes" id="UP000827092"/>
    </source>
</evidence>